<feature type="region of interest" description="Disordered" evidence="1">
    <location>
        <begin position="119"/>
        <end position="139"/>
    </location>
</feature>
<evidence type="ECO:0000313" key="3">
    <source>
        <dbReference type="EMBL" id="KAJ3592532.1"/>
    </source>
</evidence>
<keyword evidence="2" id="KW-1133">Transmembrane helix</keyword>
<comment type="caution">
    <text evidence="3">The sequence shown here is derived from an EMBL/GenBank/DDBJ whole genome shotgun (WGS) entry which is preliminary data.</text>
</comment>
<dbReference type="AlphaFoldDB" id="A0A9Q0DTW3"/>
<dbReference type="Proteomes" id="UP001148018">
    <property type="component" value="Unassembled WGS sequence"/>
</dbReference>
<evidence type="ECO:0000313" key="4">
    <source>
        <dbReference type="Proteomes" id="UP001148018"/>
    </source>
</evidence>
<proteinExistence type="predicted"/>
<keyword evidence="2" id="KW-0812">Transmembrane</keyword>
<keyword evidence="4" id="KW-1185">Reference proteome</keyword>
<keyword evidence="2" id="KW-0472">Membrane</keyword>
<accession>A0A9Q0DTW3</accession>
<sequence>MLYDIRFYDIMVYDILLYDIILYDIMLYDIMLDDMLGDIMLDDMLGDIMLGDIMLYDIMLYDIIIYDIMLYDSMLYDIMLYDIMLTDSGAPAIKPAQHALPHFFLLFTCRPEAHALQKRKKEKEKSQKDSILQLSSSPSSPVCLLKARPVPLWNLNSQLRYSTSLGFQKNWEGRQAAISRPPSRKYLRDY</sequence>
<name>A0A9Q0DTW3_9TELE</name>
<organism evidence="3 4">
    <name type="scientific">Muraenolepis orangiensis</name>
    <name type="common">Patagonian moray cod</name>
    <dbReference type="NCBI Taxonomy" id="630683"/>
    <lineage>
        <taxon>Eukaryota</taxon>
        <taxon>Metazoa</taxon>
        <taxon>Chordata</taxon>
        <taxon>Craniata</taxon>
        <taxon>Vertebrata</taxon>
        <taxon>Euteleostomi</taxon>
        <taxon>Actinopterygii</taxon>
        <taxon>Neopterygii</taxon>
        <taxon>Teleostei</taxon>
        <taxon>Neoteleostei</taxon>
        <taxon>Acanthomorphata</taxon>
        <taxon>Zeiogadaria</taxon>
        <taxon>Gadariae</taxon>
        <taxon>Gadiformes</taxon>
        <taxon>Muraenolepidoidei</taxon>
        <taxon>Muraenolepididae</taxon>
        <taxon>Muraenolepis</taxon>
    </lineage>
</organism>
<feature type="transmembrane region" description="Helical" evidence="2">
    <location>
        <begin position="48"/>
        <end position="69"/>
    </location>
</feature>
<evidence type="ECO:0000256" key="2">
    <source>
        <dbReference type="SAM" id="Phobius"/>
    </source>
</evidence>
<dbReference type="EMBL" id="JANIIK010000113">
    <property type="protein sequence ID" value="KAJ3592532.1"/>
    <property type="molecule type" value="Genomic_DNA"/>
</dbReference>
<protein>
    <submittedName>
        <fullName evidence="3">Uncharacterized protein</fullName>
    </submittedName>
</protein>
<reference evidence="3" key="1">
    <citation type="submission" date="2022-07" db="EMBL/GenBank/DDBJ databases">
        <title>Chromosome-level genome of Muraenolepis orangiensis.</title>
        <authorList>
            <person name="Kim J."/>
        </authorList>
    </citation>
    <scope>NUCLEOTIDE SEQUENCE</scope>
    <source>
        <strain evidence="3">KU_S4_2022</strain>
        <tissue evidence="3">Muscle</tissue>
    </source>
</reference>
<feature type="transmembrane region" description="Helical" evidence="2">
    <location>
        <begin position="7"/>
        <end position="28"/>
    </location>
</feature>
<gene>
    <name evidence="3" type="ORF">NHX12_007659</name>
</gene>
<evidence type="ECO:0000256" key="1">
    <source>
        <dbReference type="SAM" id="MobiDB-lite"/>
    </source>
</evidence>